<accession>A0A3M7SG84</accession>
<organism evidence="1 2">
    <name type="scientific">Brachionus plicatilis</name>
    <name type="common">Marine rotifer</name>
    <name type="synonym">Brachionus muelleri</name>
    <dbReference type="NCBI Taxonomy" id="10195"/>
    <lineage>
        <taxon>Eukaryota</taxon>
        <taxon>Metazoa</taxon>
        <taxon>Spiralia</taxon>
        <taxon>Gnathifera</taxon>
        <taxon>Rotifera</taxon>
        <taxon>Eurotatoria</taxon>
        <taxon>Monogononta</taxon>
        <taxon>Pseudotrocha</taxon>
        <taxon>Ploima</taxon>
        <taxon>Brachionidae</taxon>
        <taxon>Brachionus</taxon>
    </lineage>
</organism>
<keyword evidence="2" id="KW-1185">Reference proteome</keyword>
<dbReference type="EMBL" id="REGN01001402">
    <property type="protein sequence ID" value="RNA34884.1"/>
    <property type="molecule type" value="Genomic_DNA"/>
</dbReference>
<name>A0A3M7SG84_BRAPC</name>
<evidence type="ECO:0000313" key="2">
    <source>
        <dbReference type="Proteomes" id="UP000276133"/>
    </source>
</evidence>
<evidence type="ECO:0000313" key="1">
    <source>
        <dbReference type="EMBL" id="RNA34884.1"/>
    </source>
</evidence>
<dbReference type="Proteomes" id="UP000276133">
    <property type="component" value="Unassembled WGS sequence"/>
</dbReference>
<protein>
    <submittedName>
        <fullName evidence="1">Uncharacterized protein</fullName>
    </submittedName>
</protein>
<reference evidence="1 2" key="1">
    <citation type="journal article" date="2018" name="Sci. Rep.">
        <title>Genomic signatures of local adaptation to the degree of environmental predictability in rotifers.</title>
        <authorList>
            <person name="Franch-Gras L."/>
            <person name="Hahn C."/>
            <person name="Garcia-Roger E.M."/>
            <person name="Carmona M.J."/>
            <person name="Serra M."/>
            <person name="Gomez A."/>
        </authorList>
    </citation>
    <scope>NUCLEOTIDE SEQUENCE [LARGE SCALE GENOMIC DNA]</scope>
    <source>
        <strain evidence="1">HYR1</strain>
    </source>
</reference>
<gene>
    <name evidence="1" type="ORF">BpHYR1_024640</name>
</gene>
<dbReference type="AlphaFoldDB" id="A0A3M7SG84"/>
<sequence>MSPFQNDNIILNITRHFIAESMVSKSSPIESLSSSPRAIASVLISVKPEVVLKNSTPKLVRTRYDKLKPM</sequence>
<proteinExistence type="predicted"/>
<comment type="caution">
    <text evidence="1">The sequence shown here is derived from an EMBL/GenBank/DDBJ whole genome shotgun (WGS) entry which is preliminary data.</text>
</comment>